<dbReference type="AlphaFoldDB" id="A0A7G2CEG7"/>
<dbReference type="VEuPathDB" id="TriTrypDB:ADEAN_000486500"/>
<dbReference type="EMBL" id="LR877152">
    <property type="protein sequence ID" value="CAD2217387.1"/>
    <property type="molecule type" value="Genomic_DNA"/>
</dbReference>
<dbReference type="Proteomes" id="UP000515908">
    <property type="component" value="Chromosome 08"/>
</dbReference>
<gene>
    <name evidence="1" type="ORF">ADEAN_000486500</name>
</gene>
<dbReference type="Gene3D" id="3.30.230.90">
    <property type="match status" value="1"/>
</dbReference>
<sequence>MNTENITWLTSPMKQTTFKVELAAETVLVHLSLQVFRDYVWVLLTEDANNAPGTIVRYDDPACGPLAYTYEGENRLNTVECVELLGLRDNPLTQLSSRVVMNTVRRTGDTRPVLLYNRSTISPRS</sequence>
<keyword evidence="2" id="KW-1185">Reference proteome</keyword>
<organism evidence="1 2">
    <name type="scientific">Angomonas deanei</name>
    <dbReference type="NCBI Taxonomy" id="59799"/>
    <lineage>
        <taxon>Eukaryota</taxon>
        <taxon>Discoba</taxon>
        <taxon>Euglenozoa</taxon>
        <taxon>Kinetoplastea</taxon>
        <taxon>Metakinetoplastina</taxon>
        <taxon>Trypanosomatida</taxon>
        <taxon>Trypanosomatidae</taxon>
        <taxon>Strigomonadinae</taxon>
        <taxon>Angomonas</taxon>
    </lineage>
</organism>
<name>A0A7G2CEG7_9TRYP</name>
<evidence type="ECO:0000313" key="2">
    <source>
        <dbReference type="Proteomes" id="UP000515908"/>
    </source>
</evidence>
<dbReference type="OrthoDB" id="259603at2759"/>
<evidence type="ECO:0000313" key="1">
    <source>
        <dbReference type="EMBL" id="CAD2217387.1"/>
    </source>
</evidence>
<proteinExistence type="predicted"/>
<accession>A0A7G2CEG7</accession>
<dbReference type="InterPro" id="IPR053720">
    <property type="entry name" value="Psm_Assembly_Chaperone"/>
</dbReference>
<reference evidence="1 2" key="1">
    <citation type="submission" date="2020-08" db="EMBL/GenBank/DDBJ databases">
        <authorList>
            <person name="Newling K."/>
            <person name="Davey J."/>
            <person name="Forrester S."/>
        </authorList>
    </citation>
    <scope>NUCLEOTIDE SEQUENCE [LARGE SCALE GENOMIC DNA]</scope>
    <source>
        <strain evidence="2">Crithidia deanei Carvalho (ATCC PRA-265)</strain>
    </source>
</reference>
<protein>
    <submittedName>
        <fullName evidence="1">Uncharacterized protein</fullName>
    </submittedName>
</protein>